<proteinExistence type="predicted"/>
<dbReference type="OrthoDB" id="7868298at2"/>
<keyword evidence="3" id="KW-1185">Reference proteome</keyword>
<dbReference type="Proteomes" id="UP000284605">
    <property type="component" value="Unassembled WGS sequence"/>
</dbReference>
<dbReference type="EMBL" id="QYUK01000011">
    <property type="protein sequence ID" value="RJF89161.1"/>
    <property type="molecule type" value="Genomic_DNA"/>
</dbReference>
<dbReference type="InterPro" id="IPR010985">
    <property type="entry name" value="Ribbon_hlx_hlx"/>
</dbReference>
<dbReference type="GO" id="GO:0006355">
    <property type="term" value="P:regulation of DNA-templated transcription"/>
    <property type="evidence" value="ECO:0007669"/>
    <property type="project" value="InterPro"/>
</dbReference>
<reference evidence="2 3" key="1">
    <citation type="submission" date="2018-09" db="EMBL/GenBank/DDBJ databases">
        <authorList>
            <person name="Zhu H."/>
        </authorList>
    </citation>
    <scope>NUCLEOTIDE SEQUENCE [LARGE SCALE GENOMIC DNA]</scope>
    <source>
        <strain evidence="2 3">K1W22B-8</strain>
    </source>
</reference>
<dbReference type="AlphaFoldDB" id="A0A418WGJ8"/>
<gene>
    <name evidence="2" type="ORF">D3874_21095</name>
</gene>
<organism evidence="2 3">
    <name type="scientific">Oleomonas cavernae</name>
    <dbReference type="NCBI Taxonomy" id="2320859"/>
    <lineage>
        <taxon>Bacteria</taxon>
        <taxon>Pseudomonadati</taxon>
        <taxon>Pseudomonadota</taxon>
        <taxon>Alphaproteobacteria</taxon>
        <taxon>Acetobacterales</taxon>
        <taxon>Acetobacteraceae</taxon>
        <taxon>Oleomonas</taxon>
    </lineage>
</organism>
<protein>
    <recommendedName>
        <fullName evidence="4">Toxin-antitoxin system HicB family antitoxin</fullName>
    </recommendedName>
</protein>
<dbReference type="SUPFAM" id="SSF47598">
    <property type="entry name" value="Ribbon-helix-helix"/>
    <property type="match status" value="1"/>
</dbReference>
<sequence length="90" mass="10083">MTRSDLRLQASLREEAERFAQAEGTTLNQFVNVAVAEKIAALRTGQFYHERAARADITKAFKILDRAGTAAPSPKDLLPPDWDEEAGRRR</sequence>
<comment type="caution">
    <text evidence="2">The sequence shown here is derived from an EMBL/GenBank/DDBJ whole genome shotgun (WGS) entry which is preliminary data.</text>
</comment>
<feature type="region of interest" description="Disordered" evidence="1">
    <location>
        <begin position="69"/>
        <end position="90"/>
    </location>
</feature>
<evidence type="ECO:0000256" key="1">
    <source>
        <dbReference type="SAM" id="MobiDB-lite"/>
    </source>
</evidence>
<name>A0A418WGJ8_9PROT</name>
<accession>A0A418WGJ8</accession>
<dbReference type="RefSeq" id="WP_119780494.1">
    <property type="nucleotide sequence ID" value="NZ_QYUK01000011.1"/>
</dbReference>
<evidence type="ECO:0000313" key="2">
    <source>
        <dbReference type="EMBL" id="RJF89161.1"/>
    </source>
</evidence>
<evidence type="ECO:0008006" key="4">
    <source>
        <dbReference type="Google" id="ProtNLM"/>
    </source>
</evidence>
<evidence type="ECO:0000313" key="3">
    <source>
        <dbReference type="Proteomes" id="UP000284605"/>
    </source>
</evidence>